<protein>
    <recommendedName>
        <fullName evidence="4">RUN domain-containing protein</fullName>
    </recommendedName>
</protein>
<accession>A0AAV3ZVE1</accession>
<proteinExistence type="predicted"/>
<dbReference type="Proteomes" id="UP000735302">
    <property type="component" value="Unassembled WGS sequence"/>
</dbReference>
<name>A0AAV3ZVE1_9GAST</name>
<keyword evidence="3" id="KW-1185">Reference proteome</keyword>
<dbReference type="AlphaFoldDB" id="A0AAV3ZVE1"/>
<feature type="region of interest" description="Disordered" evidence="1">
    <location>
        <begin position="102"/>
        <end position="130"/>
    </location>
</feature>
<sequence length="130" mass="14384">MLKLNLQDRDKEAAITAVPSAVEAVITAMIANVGLRLRHATVDITSQRRAAIWPHLNRALHRLCHSDTVRATSQLFGDDLASSLRDLQELDKLHASLQPSTSRFAGNFSQAPFLGPDQGKGPERVKYQWS</sequence>
<reference evidence="2 3" key="1">
    <citation type="journal article" date="2021" name="Elife">
        <title>Chloroplast acquisition without the gene transfer in kleptoplastic sea slugs, Plakobranchus ocellatus.</title>
        <authorList>
            <person name="Maeda T."/>
            <person name="Takahashi S."/>
            <person name="Yoshida T."/>
            <person name="Shimamura S."/>
            <person name="Takaki Y."/>
            <person name="Nagai Y."/>
            <person name="Toyoda A."/>
            <person name="Suzuki Y."/>
            <person name="Arimoto A."/>
            <person name="Ishii H."/>
            <person name="Satoh N."/>
            <person name="Nishiyama T."/>
            <person name="Hasebe M."/>
            <person name="Maruyama T."/>
            <person name="Minagawa J."/>
            <person name="Obokata J."/>
            <person name="Shigenobu S."/>
        </authorList>
    </citation>
    <scope>NUCLEOTIDE SEQUENCE [LARGE SCALE GENOMIC DNA]</scope>
</reference>
<organism evidence="2 3">
    <name type="scientific">Plakobranchus ocellatus</name>
    <dbReference type="NCBI Taxonomy" id="259542"/>
    <lineage>
        <taxon>Eukaryota</taxon>
        <taxon>Metazoa</taxon>
        <taxon>Spiralia</taxon>
        <taxon>Lophotrochozoa</taxon>
        <taxon>Mollusca</taxon>
        <taxon>Gastropoda</taxon>
        <taxon>Heterobranchia</taxon>
        <taxon>Euthyneura</taxon>
        <taxon>Panpulmonata</taxon>
        <taxon>Sacoglossa</taxon>
        <taxon>Placobranchoidea</taxon>
        <taxon>Plakobranchidae</taxon>
        <taxon>Plakobranchus</taxon>
    </lineage>
</organism>
<evidence type="ECO:0000256" key="1">
    <source>
        <dbReference type="SAM" id="MobiDB-lite"/>
    </source>
</evidence>
<comment type="caution">
    <text evidence="2">The sequence shown here is derived from an EMBL/GenBank/DDBJ whole genome shotgun (WGS) entry which is preliminary data.</text>
</comment>
<evidence type="ECO:0000313" key="2">
    <source>
        <dbReference type="EMBL" id="GFN99283.1"/>
    </source>
</evidence>
<evidence type="ECO:0008006" key="4">
    <source>
        <dbReference type="Google" id="ProtNLM"/>
    </source>
</evidence>
<gene>
    <name evidence="2" type="ORF">PoB_002578900</name>
</gene>
<dbReference type="EMBL" id="BLXT01002986">
    <property type="protein sequence ID" value="GFN99283.1"/>
    <property type="molecule type" value="Genomic_DNA"/>
</dbReference>
<evidence type="ECO:0000313" key="3">
    <source>
        <dbReference type="Proteomes" id="UP000735302"/>
    </source>
</evidence>
<feature type="compositionally biased region" description="Basic and acidic residues" evidence="1">
    <location>
        <begin position="120"/>
        <end position="130"/>
    </location>
</feature>